<evidence type="ECO:0000259" key="2">
    <source>
        <dbReference type="Pfam" id="PF04366"/>
    </source>
</evidence>
<accession>A0AA41W5B5</accession>
<proteinExistence type="predicted"/>
<feature type="domain" description="Ysc84 actin-binding" evidence="2">
    <location>
        <begin position="95"/>
        <end position="179"/>
    </location>
</feature>
<dbReference type="AlphaFoldDB" id="A0AA41W5B5"/>
<evidence type="ECO:0000313" key="3">
    <source>
        <dbReference type="EMBL" id="MCM2678658.1"/>
    </source>
</evidence>
<comment type="caution">
    <text evidence="3">The sequence shown here is derived from an EMBL/GenBank/DDBJ whole genome shotgun (WGS) entry which is preliminary data.</text>
</comment>
<dbReference type="InterPro" id="IPR007461">
    <property type="entry name" value="Ysc84_actin-binding"/>
</dbReference>
<evidence type="ECO:0000256" key="1">
    <source>
        <dbReference type="SAM" id="SignalP"/>
    </source>
</evidence>
<reference evidence="3 4" key="1">
    <citation type="journal article" date="2013" name="Antonie Van Leeuwenhoek">
        <title>Echinimonas agarilytica gen. nov., sp. nov., a new gammaproteobacterium isolated from the sea urchin Strongylocentrotus intermedius.</title>
        <authorList>
            <person name="Nedashkovskaya O.I."/>
            <person name="Stenkova A.M."/>
            <person name="Zhukova N.V."/>
            <person name="Van Trappen S."/>
            <person name="Lee J.S."/>
            <person name="Kim S.B."/>
        </authorList>
    </citation>
    <scope>NUCLEOTIDE SEQUENCE [LARGE SCALE GENOMIC DNA]</scope>
    <source>
        <strain evidence="3 4">KMM 6351</strain>
    </source>
</reference>
<dbReference type="EMBL" id="JAMQGP010000001">
    <property type="protein sequence ID" value="MCM2678658.1"/>
    <property type="molecule type" value="Genomic_DNA"/>
</dbReference>
<dbReference type="Pfam" id="PF04366">
    <property type="entry name" value="Ysc84"/>
    <property type="match status" value="1"/>
</dbReference>
<dbReference type="CDD" id="cd11524">
    <property type="entry name" value="SYLF"/>
    <property type="match status" value="1"/>
</dbReference>
<sequence length="182" mass="19302">MNISITKRVWLFVTLVFSLSSAVQAASREEINISSQAALESLYAQDKAAKELAAKAKGILVFPSVIKAGIGLGGEYGEGVLMVNGTPTQYYATAAASIGFQLGAQVKSQVILFMTQDALNDFKNSEGWRTGVDGSVAIATLGAGGTLDSQTLQQPIIGFIYSNKGLMYNLNLEGSKITKIDR</sequence>
<feature type="chain" id="PRO_5041228398" evidence="1">
    <location>
        <begin position="26"/>
        <end position="182"/>
    </location>
</feature>
<organism evidence="3 4">
    <name type="scientific">Echinimonas agarilytica</name>
    <dbReference type="NCBI Taxonomy" id="1215918"/>
    <lineage>
        <taxon>Bacteria</taxon>
        <taxon>Pseudomonadati</taxon>
        <taxon>Pseudomonadota</taxon>
        <taxon>Gammaproteobacteria</taxon>
        <taxon>Alteromonadales</taxon>
        <taxon>Echinimonadaceae</taxon>
        <taxon>Echinimonas</taxon>
    </lineage>
</organism>
<evidence type="ECO:0000313" key="4">
    <source>
        <dbReference type="Proteomes" id="UP001165393"/>
    </source>
</evidence>
<gene>
    <name evidence="3" type="ORF">NAF29_03100</name>
</gene>
<feature type="signal peptide" evidence="1">
    <location>
        <begin position="1"/>
        <end position="25"/>
    </location>
</feature>
<keyword evidence="4" id="KW-1185">Reference proteome</keyword>
<name>A0AA41W5B5_9GAMM</name>
<keyword evidence="1" id="KW-0732">Signal</keyword>
<protein>
    <submittedName>
        <fullName evidence="3">YSC84-related protein</fullName>
    </submittedName>
</protein>
<dbReference type="RefSeq" id="WP_251260019.1">
    <property type="nucleotide sequence ID" value="NZ_JAMQGP010000001.1"/>
</dbReference>
<dbReference type="Proteomes" id="UP001165393">
    <property type="component" value="Unassembled WGS sequence"/>
</dbReference>